<proteinExistence type="predicted"/>
<organism evidence="2 3">
    <name type="scientific">Lepisosteus oculatus</name>
    <name type="common">Spotted gar</name>
    <dbReference type="NCBI Taxonomy" id="7918"/>
    <lineage>
        <taxon>Eukaryota</taxon>
        <taxon>Metazoa</taxon>
        <taxon>Chordata</taxon>
        <taxon>Craniata</taxon>
        <taxon>Vertebrata</taxon>
        <taxon>Euteleostomi</taxon>
        <taxon>Actinopterygii</taxon>
        <taxon>Neopterygii</taxon>
        <taxon>Holostei</taxon>
        <taxon>Semionotiformes</taxon>
        <taxon>Lepisosteidae</taxon>
        <taxon>Lepisosteus</taxon>
    </lineage>
</organism>
<accession>W5NIX6</accession>
<dbReference type="Bgee" id="ENSLOCG00000016665">
    <property type="expression patterns" value="Expressed in brain and 10 other cell types or tissues"/>
</dbReference>
<dbReference type="InParanoid" id="W5NIX6"/>
<feature type="compositionally biased region" description="Polar residues" evidence="1">
    <location>
        <begin position="1"/>
        <end position="10"/>
    </location>
</feature>
<dbReference type="GeneTree" id="ENSGT00940000154459"/>
<dbReference type="OrthoDB" id="9972212at2759"/>
<reference evidence="2" key="2">
    <citation type="submission" date="2025-08" db="UniProtKB">
        <authorList>
            <consortium name="Ensembl"/>
        </authorList>
    </citation>
    <scope>IDENTIFICATION</scope>
</reference>
<dbReference type="RefSeq" id="XP_006626116.1">
    <property type="nucleotide sequence ID" value="XM_006626053.2"/>
</dbReference>
<dbReference type="OMA" id="DFFFMEG"/>
<feature type="region of interest" description="Disordered" evidence="1">
    <location>
        <begin position="1"/>
        <end position="59"/>
    </location>
</feature>
<dbReference type="KEGG" id="loc:102689971"/>
<evidence type="ECO:0000313" key="3">
    <source>
        <dbReference type="Proteomes" id="UP000018468"/>
    </source>
</evidence>
<dbReference type="PANTHER" id="PTHR31909">
    <property type="entry name" value="CHROMOSOME 20 ORF85 FAMILY MEMBER"/>
    <property type="match status" value="1"/>
</dbReference>
<evidence type="ECO:0000256" key="1">
    <source>
        <dbReference type="SAM" id="MobiDB-lite"/>
    </source>
</evidence>
<reference evidence="2" key="3">
    <citation type="submission" date="2025-09" db="UniProtKB">
        <authorList>
            <consortium name="Ensembl"/>
        </authorList>
    </citation>
    <scope>IDENTIFICATION</scope>
</reference>
<dbReference type="FunCoup" id="W5NIX6">
    <property type="interactions" value="594"/>
</dbReference>
<dbReference type="InterPro" id="IPR020339">
    <property type="entry name" value="C20orf85-like"/>
</dbReference>
<dbReference type="Proteomes" id="UP000018468">
    <property type="component" value="Linkage group LG1"/>
</dbReference>
<name>W5NIX6_LEPOC</name>
<evidence type="ECO:0000313" key="2">
    <source>
        <dbReference type="Ensembl" id="ENSLOCP00000020585.1"/>
    </source>
</evidence>
<dbReference type="Ensembl" id="ENSLOCT00000020620.1">
    <property type="protein sequence ID" value="ENSLOCP00000020585.1"/>
    <property type="gene ID" value="ENSLOCG00000016665.1"/>
</dbReference>
<dbReference type="PANTHER" id="PTHR31909:SF2">
    <property type="entry name" value="RIKEN CDNA 2410004P03 GENE"/>
    <property type="match status" value="1"/>
</dbReference>
<dbReference type="Pfam" id="PF14945">
    <property type="entry name" value="LLC1"/>
    <property type="match status" value="1"/>
</dbReference>
<dbReference type="CTD" id="130813"/>
<dbReference type="HOGENOM" id="CLU_101818_0_0_1"/>
<feature type="compositionally biased region" description="Low complexity" evidence="1">
    <location>
        <begin position="23"/>
        <end position="44"/>
    </location>
</feature>
<dbReference type="AlphaFoldDB" id="W5NIX6"/>
<reference evidence="3" key="1">
    <citation type="submission" date="2011-12" db="EMBL/GenBank/DDBJ databases">
        <title>The Draft Genome of Lepisosteus oculatus.</title>
        <authorList>
            <consortium name="The Broad Institute Genome Assembly &amp; Analysis Group"/>
            <consortium name="Computational R&amp;D Group"/>
            <consortium name="and Sequencing Platform"/>
            <person name="Di Palma F."/>
            <person name="Alfoldi J."/>
            <person name="Johnson J."/>
            <person name="Berlin A."/>
            <person name="Gnerre S."/>
            <person name="Jaffe D."/>
            <person name="MacCallum I."/>
            <person name="Young S."/>
            <person name="Walker B.J."/>
            <person name="Lander E.S."/>
            <person name="Lindblad-Toh K."/>
        </authorList>
    </citation>
    <scope>NUCLEOTIDE SEQUENCE [LARGE SCALE GENOMIC DNA]</scope>
</reference>
<protein>
    <submittedName>
        <fullName evidence="2">Ciliary microtubule inner protein 5</fullName>
    </submittedName>
</protein>
<keyword evidence="3" id="KW-1185">Reference proteome</keyword>
<dbReference type="eggNOG" id="ENOG502S2T8">
    <property type="taxonomic scope" value="Eukaryota"/>
</dbReference>
<dbReference type="EMBL" id="AHAT01027760">
    <property type="status" value="NOT_ANNOTATED_CDS"/>
    <property type="molecule type" value="Genomic_DNA"/>
</dbReference>
<sequence>MASPQTNFRRATSAGYRLPDRPVAAVTSNSSVSVSRQKSRAVSSGNKSQSAVDPDYKDPVKQDQVWREFVHAELEGARQWQKNWSFLKNYDQLGRLREEKALPTYVTVFSDKVPNTMNQTFGNRMNTDIGQALIHMDSILLRGNRKKKLSQDMLPC</sequence>
<dbReference type="GeneID" id="102689971"/>